<evidence type="ECO:0000313" key="2">
    <source>
        <dbReference type="Proteomes" id="UP000616885"/>
    </source>
</evidence>
<evidence type="ECO:0000313" key="1">
    <source>
        <dbReference type="EMBL" id="KAF9759164.1"/>
    </source>
</evidence>
<comment type="caution">
    <text evidence="1">The sequence shown here is derived from an EMBL/GenBank/DDBJ whole genome shotgun (WGS) entry which is preliminary data.</text>
</comment>
<dbReference type="AlphaFoldDB" id="A0A8H7NN36"/>
<proteinExistence type="predicted"/>
<dbReference type="EMBL" id="JADCTT010000001">
    <property type="protein sequence ID" value="KAF9759164.1"/>
    <property type="molecule type" value="Genomic_DNA"/>
</dbReference>
<reference evidence="1" key="1">
    <citation type="submission" date="2020-10" db="EMBL/GenBank/DDBJ databases">
        <title>High-Quality Genome Resource of Clonostachys rosea strain S41 by Oxford Nanopore Long-Read Sequencing.</title>
        <authorList>
            <person name="Wang H."/>
        </authorList>
    </citation>
    <scope>NUCLEOTIDE SEQUENCE</scope>
    <source>
        <strain evidence="1">S41</strain>
    </source>
</reference>
<dbReference type="Proteomes" id="UP000616885">
    <property type="component" value="Unassembled WGS sequence"/>
</dbReference>
<name>A0A8H7NN36_BIOOC</name>
<protein>
    <submittedName>
        <fullName evidence="1">Uncharacterized protein</fullName>
    </submittedName>
</protein>
<gene>
    <name evidence="1" type="ORF">IM811_000858</name>
</gene>
<organism evidence="1 2">
    <name type="scientific">Bionectria ochroleuca</name>
    <name type="common">Gliocladium roseum</name>
    <dbReference type="NCBI Taxonomy" id="29856"/>
    <lineage>
        <taxon>Eukaryota</taxon>
        <taxon>Fungi</taxon>
        <taxon>Dikarya</taxon>
        <taxon>Ascomycota</taxon>
        <taxon>Pezizomycotina</taxon>
        <taxon>Sordariomycetes</taxon>
        <taxon>Hypocreomycetidae</taxon>
        <taxon>Hypocreales</taxon>
        <taxon>Bionectriaceae</taxon>
        <taxon>Clonostachys</taxon>
    </lineage>
</organism>
<sequence>MMRRKGNLNGGIIEGFIYRIPRWEDMLGELSLVQIYLTSTAANYKYHGTPPDCDPVVKSAVRMKAAVGLLGWCVGGVSGIERAFELCVRLHGSCTFPCTARPGQGFDWQGQNAMAKPNTASTGTFGQRFLFECGGHAVAGT</sequence>
<accession>A0A8H7NN36</accession>